<dbReference type="InterPro" id="IPR050740">
    <property type="entry name" value="Aldehyde_DH_Superfamily"/>
</dbReference>
<dbReference type="AlphaFoldDB" id="A0AAW1QX64"/>
<gene>
    <name evidence="12" type="ORF">WJX74_009734</name>
</gene>
<dbReference type="SUPFAM" id="SSF53720">
    <property type="entry name" value="ALDH-like"/>
    <property type="match status" value="1"/>
</dbReference>
<dbReference type="InterPro" id="IPR015590">
    <property type="entry name" value="Aldehyde_DH_dom"/>
</dbReference>
<evidence type="ECO:0000313" key="12">
    <source>
        <dbReference type="EMBL" id="KAK9826066.1"/>
    </source>
</evidence>
<dbReference type="InterPro" id="IPR016160">
    <property type="entry name" value="Ald_DH_CS_CYS"/>
</dbReference>
<evidence type="ECO:0000256" key="2">
    <source>
        <dbReference type="ARBA" id="ARBA00009986"/>
    </source>
</evidence>
<feature type="domain" description="Aldehyde dehydrogenase" evidence="11">
    <location>
        <begin position="60"/>
        <end position="523"/>
    </location>
</feature>
<evidence type="ECO:0000256" key="9">
    <source>
        <dbReference type="PROSITE-ProRule" id="PRU10007"/>
    </source>
</evidence>
<dbReference type="EMBL" id="JALJOS010000022">
    <property type="protein sequence ID" value="KAK9826066.1"/>
    <property type="molecule type" value="Genomic_DNA"/>
</dbReference>
<organism evidence="12 13">
    <name type="scientific">Apatococcus lobatus</name>
    <dbReference type="NCBI Taxonomy" id="904363"/>
    <lineage>
        <taxon>Eukaryota</taxon>
        <taxon>Viridiplantae</taxon>
        <taxon>Chlorophyta</taxon>
        <taxon>core chlorophytes</taxon>
        <taxon>Trebouxiophyceae</taxon>
        <taxon>Chlorellales</taxon>
        <taxon>Chlorellaceae</taxon>
        <taxon>Apatococcus</taxon>
    </lineage>
</organism>
<sequence>MSLSALVRQGSTWKLLRPQFCRSGGRCVVRAASSDASSDVKSKLKDAELLKTDCFVGGEWTGAESGETMPVYNPATNEVVANVPVGGAKETSRAISAAADAFPGWKAKTAKERGSILRKWYDLVVEASDDISSIMTAECGKPFAEAKAECVGGAGSIEWFAEEGRRIQGDVLETVNPSIRFLTTKSPVGVVGAITPWNFPMSMITRKVSPALAAGCTVVLKPAEVTPLTALSLAELGRRAGIPAGVLNIVVGDAPAIGDTLIASDTVRKIGFTGSTGVGKKLAAGAADTVKRVSLELGGNAPFIIFDDADVETAAQMTVSSAFRNAGQTCICANRIFVQEGIRSQFVEAITAVVNGLKLGSGFDEGVTMGPLISPKQRDRVHELVKEAVSKGAKPTTGGGIPNLGGKLDQGYFMQPTVLDNATLDMKVYKEEIFGPAMPIITFKQDKDAIKMANDTEYGLAAYFWTKDLARAFKAAEQLDYGMVGINEQAITSEIAPFGGIKHSGVGRENSKYGLEEFLQLKTLVMGVGYNKTL</sequence>
<dbReference type="InterPro" id="IPR016161">
    <property type="entry name" value="Ald_DH/histidinol_DH"/>
</dbReference>
<comment type="pathway">
    <text evidence="1">Amino-acid degradation; 4-aminobutanoate degradation.</text>
</comment>
<evidence type="ECO:0000256" key="3">
    <source>
        <dbReference type="ARBA" id="ARBA00013051"/>
    </source>
</evidence>
<evidence type="ECO:0000256" key="7">
    <source>
        <dbReference type="ARBA" id="ARBA00052498"/>
    </source>
</evidence>
<evidence type="ECO:0000256" key="1">
    <source>
        <dbReference type="ARBA" id="ARBA00005176"/>
    </source>
</evidence>
<dbReference type="Gene3D" id="3.40.605.10">
    <property type="entry name" value="Aldehyde Dehydrogenase, Chain A, domain 1"/>
    <property type="match status" value="1"/>
</dbReference>
<comment type="caution">
    <text evidence="12">The sequence shown here is derived from an EMBL/GenBank/DDBJ whole genome shotgun (WGS) entry which is preliminary data.</text>
</comment>
<dbReference type="InterPro" id="IPR016163">
    <property type="entry name" value="Ald_DH_C"/>
</dbReference>
<dbReference type="Proteomes" id="UP001438707">
    <property type="component" value="Unassembled WGS sequence"/>
</dbReference>
<evidence type="ECO:0000256" key="6">
    <source>
        <dbReference type="ARBA" id="ARBA00030806"/>
    </source>
</evidence>
<feature type="active site" evidence="9">
    <location>
        <position position="296"/>
    </location>
</feature>
<dbReference type="CDD" id="cd07103">
    <property type="entry name" value="ALDH_F5_SSADH_GabD"/>
    <property type="match status" value="1"/>
</dbReference>
<dbReference type="InterPro" id="IPR029510">
    <property type="entry name" value="Ald_DH_CS_GLU"/>
</dbReference>
<evidence type="ECO:0000256" key="8">
    <source>
        <dbReference type="ARBA" id="ARBA00076033"/>
    </source>
</evidence>
<dbReference type="EC" id="1.2.1.24" evidence="3"/>
<dbReference type="InterPro" id="IPR016162">
    <property type="entry name" value="Ald_DH_N"/>
</dbReference>
<dbReference type="Gene3D" id="3.40.309.10">
    <property type="entry name" value="Aldehyde Dehydrogenase, Chain A, domain 2"/>
    <property type="match status" value="1"/>
</dbReference>
<proteinExistence type="inferred from homology"/>
<evidence type="ECO:0000259" key="11">
    <source>
        <dbReference type="Pfam" id="PF00171"/>
    </source>
</evidence>
<name>A0AAW1QX64_9CHLO</name>
<comment type="similarity">
    <text evidence="2 10">Belongs to the aldehyde dehydrogenase family.</text>
</comment>
<evidence type="ECO:0000256" key="4">
    <source>
        <dbReference type="ARBA" id="ARBA00019842"/>
    </source>
</evidence>
<comment type="catalytic activity">
    <reaction evidence="7">
        <text>succinate semialdehyde + NAD(+) + H2O = succinate + NADH + 2 H(+)</text>
        <dbReference type="Rhea" id="RHEA:13217"/>
        <dbReference type="ChEBI" id="CHEBI:15377"/>
        <dbReference type="ChEBI" id="CHEBI:15378"/>
        <dbReference type="ChEBI" id="CHEBI:30031"/>
        <dbReference type="ChEBI" id="CHEBI:57540"/>
        <dbReference type="ChEBI" id="CHEBI:57706"/>
        <dbReference type="ChEBI" id="CHEBI:57945"/>
        <dbReference type="EC" id="1.2.1.24"/>
    </reaction>
</comment>
<protein>
    <recommendedName>
        <fullName evidence="4">Succinate-semialdehyde dehydrogenase, mitochondrial</fullName>
        <ecNumber evidence="3">1.2.1.24</ecNumber>
    </recommendedName>
    <alternativeName>
        <fullName evidence="8">Aldehyde dehydrogenase family 5 member F1</fullName>
    </alternativeName>
    <alternativeName>
        <fullName evidence="6">NAD(+)-dependent succinic semialdehyde dehydrogenase</fullName>
    </alternativeName>
</protein>
<accession>A0AAW1QX64</accession>
<reference evidence="12 13" key="1">
    <citation type="journal article" date="2024" name="Nat. Commun.">
        <title>Phylogenomics reveals the evolutionary origins of lichenization in chlorophyte algae.</title>
        <authorList>
            <person name="Puginier C."/>
            <person name="Libourel C."/>
            <person name="Otte J."/>
            <person name="Skaloud P."/>
            <person name="Haon M."/>
            <person name="Grisel S."/>
            <person name="Petersen M."/>
            <person name="Berrin J.G."/>
            <person name="Delaux P.M."/>
            <person name="Dal Grande F."/>
            <person name="Keller J."/>
        </authorList>
    </citation>
    <scope>NUCLEOTIDE SEQUENCE [LARGE SCALE GENOMIC DNA]</scope>
    <source>
        <strain evidence="12 13">SAG 2145</strain>
    </source>
</reference>
<dbReference type="PROSITE" id="PS00070">
    <property type="entry name" value="ALDEHYDE_DEHYDR_CYS"/>
    <property type="match status" value="1"/>
</dbReference>
<evidence type="ECO:0000256" key="5">
    <source>
        <dbReference type="ARBA" id="ARBA00023002"/>
    </source>
</evidence>
<dbReference type="FunFam" id="3.40.605.10:FF:000005">
    <property type="entry name" value="Succinate-semialdehyde dehydrogenase I"/>
    <property type="match status" value="1"/>
</dbReference>
<dbReference type="FunFam" id="3.40.309.10:FF:000004">
    <property type="entry name" value="Succinate-semialdehyde dehydrogenase I"/>
    <property type="match status" value="1"/>
</dbReference>
<dbReference type="Pfam" id="PF00171">
    <property type="entry name" value="Aldedh"/>
    <property type="match status" value="1"/>
</dbReference>
<dbReference type="PANTHER" id="PTHR43353:SF5">
    <property type="entry name" value="SUCCINATE-SEMIALDEHYDE DEHYDROGENASE, MITOCHONDRIAL"/>
    <property type="match status" value="1"/>
</dbReference>
<keyword evidence="5 10" id="KW-0560">Oxidoreductase</keyword>
<dbReference type="GO" id="GO:0004777">
    <property type="term" value="F:succinate-semialdehyde dehydrogenase (NAD+) activity"/>
    <property type="evidence" value="ECO:0007669"/>
    <property type="project" value="UniProtKB-EC"/>
</dbReference>
<evidence type="ECO:0000256" key="10">
    <source>
        <dbReference type="RuleBase" id="RU003345"/>
    </source>
</evidence>
<evidence type="ECO:0000313" key="13">
    <source>
        <dbReference type="Proteomes" id="UP001438707"/>
    </source>
</evidence>
<dbReference type="PANTHER" id="PTHR43353">
    <property type="entry name" value="SUCCINATE-SEMIALDEHYDE DEHYDROGENASE, MITOCHONDRIAL"/>
    <property type="match status" value="1"/>
</dbReference>
<keyword evidence="13" id="KW-1185">Reference proteome</keyword>
<dbReference type="PROSITE" id="PS00687">
    <property type="entry name" value="ALDEHYDE_DEHYDR_GLU"/>
    <property type="match status" value="1"/>
</dbReference>
<dbReference type="GO" id="GO:0009450">
    <property type="term" value="P:gamma-aminobutyric acid catabolic process"/>
    <property type="evidence" value="ECO:0007669"/>
    <property type="project" value="TreeGrafter"/>
</dbReference>